<dbReference type="InterPro" id="IPR001304">
    <property type="entry name" value="C-type_lectin-like"/>
</dbReference>
<reference evidence="3" key="2">
    <citation type="submission" date="2025-09" db="UniProtKB">
        <authorList>
            <consortium name="Ensembl"/>
        </authorList>
    </citation>
    <scope>IDENTIFICATION</scope>
</reference>
<feature type="domain" description="C-type lectin" evidence="2">
    <location>
        <begin position="39"/>
        <end position="154"/>
    </location>
</feature>
<dbReference type="SMART" id="SM00034">
    <property type="entry name" value="CLECT"/>
    <property type="match status" value="1"/>
</dbReference>
<dbReference type="PROSITE" id="PS00615">
    <property type="entry name" value="C_TYPE_LECTIN_1"/>
    <property type="match status" value="1"/>
</dbReference>
<dbReference type="PROSITE" id="PS50041">
    <property type="entry name" value="C_TYPE_LECTIN_2"/>
    <property type="match status" value="1"/>
</dbReference>
<dbReference type="PANTHER" id="PTHR45784">
    <property type="entry name" value="C-TYPE LECTIN DOMAIN FAMILY 20 MEMBER A-RELATED"/>
    <property type="match status" value="1"/>
</dbReference>
<dbReference type="Pfam" id="PF00059">
    <property type="entry name" value="Lectin_C"/>
    <property type="match status" value="1"/>
</dbReference>
<evidence type="ECO:0000313" key="3">
    <source>
        <dbReference type="Ensembl" id="ENSSGRP00000086845.1"/>
    </source>
</evidence>
<dbReference type="SUPFAM" id="SSF56436">
    <property type="entry name" value="C-type lectin-like"/>
    <property type="match status" value="1"/>
</dbReference>
<reference evidence="3" key="1">
    <citation type="submission" date="2025-08" db="UniProtKB">
        <authorList>
            <consortium name="Ensembl"/>
        </authorList>
    </citation>
    <scope>IDENTIFICATION</scope>
</reference>
<accession>A0A672RDU6</accession>
<dbReference type="Gene3D" id="3.10.100.10">
    <property type="entry name" value="Mannose-Binding Protein A, subunit A"/>
    <property type="match status" value="1"/>
</dbReference>
<dbReference type="Ensembl" id="ENSSGRT00000092451.1">
    <property type="protein sequence ID" value="ENSSGRP00000086845.1"/>
    <property type="gene ID" value="ENSSGRG00000043660.1"/>
</dbReference>
<dbReference type="Proteomes" id="UP000472262">
    <property type="component" value="Unassembled WGS sequence"/>
</dbReference>
<protein>
    <recommendedName>
        <fullName evidence="2">C-type lectin domain-containing protein</fullName>
    </recommendedName>
</protein>
<evidence type="ECO:0000313" key="4">
    <source>
        <dbReference type="Proteomes" id="UP000472262"/>
    </source>
</evidence>
<dbReference type="AlphaFoldDB" id="A0A672RDU6"/>
<dbReference type="InParanoid" id="A0A672RDU6"/>
<proteinExistence type="predicted"/>
<sequence>MRETLLREVDITLEKATQLCVAAETAKTQIKKMHKEDHNNSHVFYFIPDNMNWTSAQTYCRQHHTDLATVDDWTDYDELLNTLPKGFTEYIWIGLYQNNAAAPWVWSDSSKSTFSSWDVRQPYNYDGEQLCAAVCPAENWHNLECAIKYASVCYMGVFYILQFETLHFTVYQTAQLVNVCQA</sequence>
<dbReference type="InterPro" id="IPR018378">
    <property type="entry name" value="C-type_lectin_CS"/>
</dbReference>
<organism evidence="3 4">
    <name type="scientific">Sinocyclocheilus grahami</name>
    <name type="common">Dianchi golden-line fish</name>
    <name type="synonym">Barbus grahami</name>
    <dbReference type="NCBI Taxonomy" id="75366"/>
    <lineage>
        <taxon>Eukaryota</taxon>
        <taxon>Metazoa</taxon>
        <taxon>Chordata</taxon>
        <taxon>Craniata</taxon>
        <taxon>Vertebrata</taxon>
        <taxon>Euteleostomi</taxon>
        <taxon>Actinopterygii</taxon>
        <taxon>Neopterygii</taxon>
        <taxon>Teleostei</taxon>
        <taxon>Ostariophysi</taxon>
        <taxon>Cypriniformes</taxon>
        <taxon>Cyprinidae</taxon>
        <taxon>Cyprininae</taxon>
        <taxon>Sinocyclocheilus</taxon>
    </lineage>
</organism>
<evidence type="ECO:0000259" key="2">
    <source>
        <dbReference type="PROSITE" id="PS50041"/>
    </source>
</evidence>
<dbReference type="InterPro" id="IPR016187">
    <property type="entry name" value="CTDL_fold"/>
</dbReference>
<dbReference type="PANTHER" id="PTHR45784:SF3">
    <property type="entry name" value="C-TYPE LECTIN DOMAIN FAMILY 4 MEMBER K-LIKE-RELATED"/>
    <property type="match status" value="1"/>
</dbReference>
<keyword evidence="1" id="KW-1015">Disulfide bond</keyword>
<evidence type="ECO:0000256" key="1">
    <source>
        <dbReference type="ARBA" id="ARBA00023157"/>
    </source>
</evidence>
<name>A0A672RDU6_SINGR</name>
<keyword evidence="4" id="KW-1185">Reference proteome</keyword>
<dbReference type="InterPro" id="IPR016186">
    <property type="entry name" value="C-type_lectin-like/link_sf"/>
</dbReference>